<keyword evidence="3" id="KW-1185">Reference proteome</keyword>
<dbReference type="GO" id="GO:0016491">
    <property type="term" value="F:oxidoreductase activity"/>
    <property type="evidence" value="ECO:0007669"/>
    <property type="project" value="InterPro"/>
</dbReference>
<sequence length="426" mass="47813">MKKISDLIIVGAGPAGLMAAKTASEMGLSVIIVEKSKSLTHLKRACSAQIILDDGYENEFVHVNDGKITFERNNFEVNYTGQLKNVTDKYYHSPSGHKIHFAHPDRKPFAVKFDKNKLIQDLCKECDDLGVDIRMSTMACEGWDMGDYVKIVLKENDKHYTIEAKKAIIAEGVNAKLTGIFGLNKNRHHFATAHVVKYFLKGVSEYIPDSWNLYYGKAYHSNAAVIIGPSLYGDDTVELTLSGSANMRPVSIFENLLTNSPLKNLLANATVLDTHGCAVKAFMSLKKPYTDNVLSIGDSAAFVEVEVQGALMCGYHAAKAIKNELEGKNGFEKYTDWWNKSFEFNRDEYLKVSQGYALVPTYTDDELDYLFSLLEGITLEGTYSQYKTPKLIWDSILQNQDKIKTKRPEIFNKILNMNQLTLTGTF</sequence>
<name>F1T760_9FIRM</name>
<dbReference type="Pfam" id="PF07992">
    <property type="entry name" value="Pyr_redox_2"/>
    <property type="match status" value="1"/>
</dbReference>
<dbReference type="RefSeq" id="WP_004615935.1">
    <property type="nucleotide sequence ID" value="NZ_ACXX02000001.1"/>
</dbReference>
<comment type="caution">
    <text evidence="2">The sequence shown here is derived from an EMBL/GenBank/DDBJ whole genome shotgun (WGS) entry which is preliminary data.</text>
</comment>
<reference evidence="2" key="2">
    <citation type="submission" date="2011-01" db="EMBL/GenBank/DDBJ databases">
        <title>The Non-contiguous Finished genome of Clostridium papyrosolvens.</title>
        <authorList>
            <person name="Lucas S."/>
            <person name="Copeland A."/>
            <person name="Lapidus A."/>
            <person name="Cheng J.-F."/>
            <person name="Goodwin L."/>
            <person name="Pitluck S."/>
            <person name="Misra M."/>
            <person name="Chertkov O."/>
            <person name="Detter J.C."/>
            <person name="Han C."/>
            <person name="Tapia R."/>
            <person name="Land M."/>
            <person name="Hauser L."/>
            <person name="Kyrpides N."/>
            <person name="Ivanova N."/>
            <person name="Pagani I."/>
            <person name="Mouttaki H."/>
            <person name="He Z."/>
            <person name="Zhou J."/>
            <person name="Hemme C.L."/>
            <person name="Woyke T."/>
        </authorList>
    </citation>
    <scope>NUCLEOTIDE SEQUENCE [LARGE SCALE GENOMIC DNA]</scope>
    <source>
        <strain evidence="2">DSM 2782</strain>
    </source>
</reference>
<organism evidence="2 3">
    <name type="scientific">Ruminiclostridium papyrosolvens DSM 2782</name>
    <dbReference type="NCBI Taxonomy" id="588581"/>
    <lineage>
        <taxon>Bacteria</taxon>
        <taxon>Bacillati</taxon>
        <taxon>Bacillota</taxon>
        <taxon>Clostridia</taxon>
        <taxon>Eubacteriales</taxon>
        <taxon>Oscillospiraceae</taxon>
        <taxon>Ruminiclostridium</taxon>
    </lineage>
</organism>
<dbReference type="InterPro" id="IPR023753">
    <property type="entry name" value="FAD/NAD-binding_dom"/>
</dbReference>
<dbReference type="PANTHER" id="PTHR42685:SF22">
    <property type="entry name" value="CONDITIONED MEDIUM FACTOR RECEPTOR 1"/>
    <property type="match status" value="1"/>
</dbReference>
<evidence type="ECO:0000313" key="3">
    <source>
        <dbReference type="Proteomes" id="UP000003860"/>
    </source>
</evidence>
<dbReference type="eggNOG" id="COG0644">
    <property type="taxonomic scope" value="Bacteria"/>
</dbReference>
<gene>
    <name evidence="2" type="ORF">Cpap_3740</name>
</gene>
<evidence type="ECO:0000313" key="2">
    <source>
        <dbReference type="EMBL" id="EGD49308.1"/>
    </source>
</evidence>
<dbReference type="InterPro" id="IPR050407">
    <property type="entry name" value="Geranylgeranyl_reductase"/>
</dbReference>
<protein>
    <submittedName>
        <fullName evidence="2">FAD-dependent pyridine nucleotide-disulfide oxidoreductase</fullName>
    </submittedName>
</protein>
<dbReference type="InterPro" id="IPR036188">
    <property type="entry name" value="FAD/NAD-bd_sf"/>
</dbReference>
<dbReference type="SUPFAM" id="SSF51905">
    <property type="entry name" value="FAD/NAD(P)-binding domain"/>
    <property type="match status" value="1"/>
</dbReference>
<dbReference type="STRING" id="588581.Cpap_3740"/>
<accession>F1T760</accession>
<dbReference type="Proteomes" id="UP000003860">
    <property type="component" value="Unassembled WGS sequence"/>
</dbReference>
<dbReference type="OrthoDB" id="9806565at2"/>
<reference evidence="2" key="1">
    <citation type="submission" date="2009-07" db="EMBL/GenBank/DDBJ databases">
        <authorList>
            <consortium name="US DOE Joint Genome Institute (JGI-PGF)"/>
            <person name="Lucas S."/>
            <person name="Copeland A."/>
            <person name="Lapidus A."/>
            <person name="Glavina del Rio T."/>
            <person name="Tice H."/>
            <person name="Bruce D."/>
            <person name="Goodwin L."/>
            <person name="Pitluck S."/>
            <person name="Larimer F."/>
            <person name="Land M.L."/>
            <person name="Mouttaki H."/>
            <person name="He Z."/>
            <person name="Zhou J."/>
            <person name="Hemme C.L."/>
        </authorList>
    </citation>
    <scope>NUCLEOTIDE SEQUENCE [LARGE SCALE GENOMIC DNA]</scope>
    <source>
        <strain evidence="2">DSM 2782</strain>
    </source>
</reference>
<evidence type="ECO:0000259" key="1">
    <source>
        <dbReference type="Pfam" id="PF07992"/>
    </source>
</evidence>
<dbReference type="PRINTS" id="PR00368">
    <property type="entry name" value="FADPNR"/>
</dbReference>
<dbReference type="PRINTS" id="PR00411">
    <property type="entry name" value="PNDRDTASEI"/>
</dbReference>
<dbReference type="PANTHER" id="PTHR42685">
    <property type="entry name" value="GERANYLGERANYL DIPHOSPHATE REDUCTASE"/>
    <property type="match status" value="1"/>
</dbReference>
<dbReference type="AlphaFoldDB" id="F1T760"/>
<proteinExistence type="predicted"/>
<dbReference type="EMBL" id="ACXX02000001">
    <property type="protein sequence ID" value="EGD49308.1"/>
    <property type="molecule type" value="Genomic_DNA"/>
</dbReference>
<feature type="domain" description="FAD/NAD(P)-binding" evidence="1">
    <location>
        <begin position="6"/>
        <end position="199"/>
    </location>
</feature>
<dbReference type="Gene3D" id="3.50.50.60">
    <property type="entry name" value="FAD/NAD(P)-binding domain"/>
    <property type="match status" value="1"/>
</dbReference>